<keyword evidence="2" id="KW-0032">Aminotransferase</keyword>
<dbReference type="PANTHER" id="PTHR42743">
    <property type="entry name" value="AMINO-ACID AMINOTRANSFERASE"/>
    <property type="match status" value="1"/>
</dbReference>
<dbReference type="InterPro" id="IPR036038">
    <property type="entry name" value="Aminotransferase-like"/>
</dbReference>
<sequence length="298" mass="32227">MAGSTAPIIFILEPFGGSIRRHNAALPSLFWDDAGVTRGDGVFETFLVRQGRACNAQRHAERFAASAQRMGLPAPDVNYWLKATEEAVSAWVEERGEEAEGTCVWTYTHGRASTGFPSAWLTITEIKPEQLRQRREGVSVLTLPRGFTPTEESAQWMLTGAKTLNYAAAMAALRHARAQGCDDVIFTQGTGEDARVLEGATSTVVLVKKNGKIRTPLSGGEVLRGTTQEALFDAAQAAGWRCKAKDLTVADLYEAGSVWLVSSVRIAARVTHLNGKKLPAPDNEQEVRALIESAVTSA</sequence>
<dbReference type="PANTHER" id="PTHR42743:SF11">
    <property type="entry name" value="AMINODEOXYCHORISMATE LYASE"/>
    <property type="match status" value="1"/>
</dbReference>
<evidence type="ECO:0000313" key="3">
    <source>
        <dbReference type="Proteomes" id="UP000050488"/>
    </source>
</evidence>
<dbReference type="EMBL" id="LKEV01000008">
    <property type="protein sequence ID" value="KQB83966.1"/>
    <property type="molecule type" value="Genomic_DNA"/>
</dbReference>
<dbReference type="GO" id="GO:0046394">
    <property type="term" value="P:carboxylic acid biosynthetic process"/>
    <property type="evidence" value="ECO:0007669"/>
    <property type="project" value="UniProtKB-ARBA"/>
</dbReference>
<dbReference type="GO" id="GO:0005829">
    <property type="term" value="C:cytosol"/>
    <property type="evidence" value="ECO:0007669"/>
    <property type="project" value="TreeGrafter"/>
</dbReference>
<evidence type="ECO:0000256" key="1">
    <source>
        <dbReference type="ARBA" id="ARBA00009320"/>
    </source>
</evidence>
<dbReference type="AlphaFoldDB" id="A0A0Q0YCL9"/>
<dbReference type="SUPFAM" id="SSF56752">
    <property type="entry name" value="D-aminoacid aminotransferase-like PLP-dependent enzymes"/>
    <property type="match status" value="1"/>
</dbReference>
<dbReference type="OrthoDB" id="3199344at2"/>
<dbReference type="STRING" id="1544413.Clow_02167"/>
<dbReference type="GO" id="GO:0047810">
    <property type="term" value="F:D-alanine-2-oxoglutarate aminotransferase activity"/>
    <property type="evidence" value="ECO:0007669"/>
    <property type="project" value="UniProtKB-EC"/>
</dbReference>
<gene>
    <name evidence="2" type="primary">dat</name>
    <name evidence="2" type="ORF">Clow_02167</name>
</gene>
<dbReference type="Pfam" id="PF01063">
    <property type="entry name" value="Aminotran_4"/>
    <property type="match status" value="1"/>
</dbReference>
<dbReference type="PATRIC" id="fig|1544413.3.peg.2165"/>
<protein>
    <submittedName>
        <fullName evidence="2">D-alanine aminotransferase</fullName>
        <ecNumber evidence="2">2.6.1.21</ecNumber>
    </submittedName>
</protein>
<dbReference type="InterPro" id="IPR001544">
    <property type="entry name" value="Aminotrans_IV"/>
</dbReference>
<dbReference type="Gene3D" id="3.30.470.10">
    <property type="match status" value="1"/>
</dbReference>
<dbReference type="NCBIfam" id="NF005886">
    <property type="entry name" value="PRK07849.1-1"/>
    <property type="match status" value="1"/>
</dbReference>
<dbReference type="EC" id="2.6.1.21" evidence="2"/>
<dbReference type="Proteomes" id="UP000050488">
    <property type="component" value="Unassembled WGS sequence"/>
</dbReference>
<evidence type="ECO:0000313" key="2">
    <source>
        <dbReference type="EMBL" id="KQB83966.1"/>
    </source>
</evidence>
<keyword evidence="3" id="KW-1185">Reference proteome</keyword>
<keyword evidence="2" id="KW-0808">Transferase</keyword>
<reference evidence="2 3" key="1">
    <citation type="submission" date="2015-10" db="EMBL/GenBank/DDBJ databases">
        <title>Corynebacteirum lowii and Corynebacterium oculi species nova, derived from human clinical disease and and emended description of Corynebacterium mastiditis.</title>
        <authorList>
            <person name="Bernard K."/>
            <person name="Pacheco A.L."/>
            <person name="Mcdougall C."/>
            <person name="Burtx T."/>
            <person name="Weibe D."/>
            <person name="Tyler S."/>
            <person name="Olson A.B."/>
            <person name="Cnockaert M."/>
            <person name="Eguchi H."/>
            <person name="Kuwahara T."/>
            <person name="Nakayama-Imaohji H."/>
            <person name="Boudewijins M."/>
            <person name="Van Hoecke F."/>
            <person name="Bernier A.-M."/>
            <person name="Vandamme P."/>
        </authorList>
    </citation>
    <scope>NUCLEOTIDE SEQUENCE [LARGE SCALE GENOMIC DNA]</scope>
    <source>
        <strain evidence="2 3">NML 130206</strain>
    </source>
</reference>
<organism evidence="2 3">
    <name type="scientific">Corynebacterium lowii</name>
    <dbReference type="NCBI Taxonomy" id="1544413"/>
    <lineage>
        <taxon>Bacteria</taxon>
        <taxon>Bacillati</taxon>
        <taxon>Actinomycetota</taxon>
        <taxon>Actinomycetes</taxon>
        <taxon>Mycobacteriales</taxon>
        <taxon>Corynebacteriaceae</taxon>
        <taxon>Corynebacterium</taxon>
    </lineage>
</organism>
<comment type="similarity">
    <text evidence="1">Belongs to the class-IV pyridoxal-phosphate-dependent aminotransferase family.</text>
</comment>
<accession>A0A0Q0YCL9</accession>
<dbReference type="InterPro" id="IPR050571">
    <property type="entry name" value="Class-IV_PLP-Dep_Aminotrnsfr"/>
</dbReference>
<name>A0A0Q0YCL9_9CORY</name>
<dbReference type="InterPro" id="IPR043131">
    <property type="entry name" value="BCAT-like_N"/>
</dbReference>
<dbReference type="InterPro" id="IPR043132">
    <property type="entry name" value="BCAT-like_C"/>
</dbReference>
<dbReference type="Gene3D" id="3.20.10.10">
    <property type="entry name" value="D-amino Acid Aminotransferase, subunit A, domain 2"/>
    <property type="match status" value="1"/>
</dbReference>
<dbReference type="RefSeq" id="WP_055178983.1">
    <property type="nucleotide sequence ID" value="NZ_JAUSQY010000001.1"/>
</dbReference>
<proteinExistence type="inferred from homology"/>
<comment type="caution">
    <text evidence="2">The sequence shown here is derived from an EMBL/GenBank/DDBJ whole genome shotgun (WGS) entry which is preliminary data.</text>
</comment>